<dbReference type="InterPro" id="IPR000847">
    <property type="entry name" value="LysR_HTH_N"/>
</dbReference>
<dbReference type="InterPro" id="IPR036390">
    <property type="entry name" value="WH_DNA-bd_sf"/>
</dbReference>
<dbReference type="InterPro" id="IPR050950">
    <property type="entry name" value="HTH-type_LysR_regulators"/>
</dbReference>
<evidence type="ECO:0000313" key="7">
    <source>
        <dbReference type="Proteomes" id="UP000199664"/>
    </source>
</evidence>
<dbReference type="AlphaFoldDB" id="A0A1H7N6U6"/>
<proteinExistence type="inferred from homology"/>
<keyword evidence="7" id="KW-1185">Reference proteome</keyword>
<dbReference type="FunFam" id="1.10.10.10:FF:000001">
    <property type="entry name" value="LysR family transcriptional regulator"/>
    <property type="match status" value="1"/>
</dbReference>
<dbReference type="EMBL" id="FOAN01000003">
    <property type="protein sequence ID" value="SEL18708.1"/>
    <property type="molecule type" value="Genomic_DNA"/>
</dbReference>
<evidence type="ECO:0000256" key="3">
    <source>
        <dbReference type="ARBA" id="ARBA00023125"/>
    </source>
</evidence>
<dbReference type="Gene3D" id="1.10.10.10">
    <property type="entry name" value="Winged helix-like DNA-binding domain superfamily/Winged helix DNA-binding domain"/>
    <property type="match status" value="1"/>
</dbReference>
<keyword evidence="4" id="KW-0804">Transcription</keyword>
<dbReference type="Pfam" id="PF00126">
    <property type="entry name" value="HTH_1"/>
    <property type="match status" value="1"/>
</dbReference>
<dbReference type="Proteomes" id="UP000199664">
    <property type="component" value="Unassembled WGS sequence"/>
</dbReference>
<keyword evidence="2" id="KW-0805">Transcription regulation</keyword>
<evidence type="ECO:0000256" key="1">
    <source>
        <dbReference type="ARBA" id="ARBA00009437"/>
    </source>
</evidence>
<dbReference type="OrthoDB" id="8437302at2"/>
<dbReference type="GO" id="GO:0003677">
    <property type="term" value="F:DNA binding"/>
    <property type="evidence" value="ECO:0007669"/>
    <property type="project" value="UniProtKB-KW"/>
</dbReference>
<dbReference type="InterPro" id="IPR005119">
    <property type="entry name" value="LysR_subst-bd"/>
</dbReference>
<dbReference type="Gene3D" id="3.40.190.290">
    <property type="match status" value="1"/>
</dbReference>
<name>A0A1H7N6U6_9HYPH</name>
<dbReference type="CDD" id="cd08440">
    <property type="entry name" value="PBP2_LTTR_like_4"/>
    <property type="match status" value="1"/>
</dbReference>
<evidence type="ECO:0000313" key="6">
    <source>
        <dbReference type="EMBL" id="SEL18708.1"/>
    </source>
</evidence>
<protein>
    <submittedName>
        <fullName evidence="6">DNA-binding transcriptional regulator, LysR family</fullName>
    </submittedName>
</protein>
<dbReference type="PROSITE" id="PS50931">
    <property type="entry name" value="HTH_LYSR"/>
    <property type="match status" value="1"/>
</dbReference>
<keyword evidence="3 6" id="KW-0238">DNA-binding</keyword>
<evidence type="ECO:0000256" key="4">
    <source>
        <dbReference type="ARBA" id="ARBA00023163"/>
    </source>
</evidence>
<reference evidence="7" key="1">
    <citation type="submission" date="2016-10" db="EMBL/GenBank/DDBJ databases">
        <authorList>
            <person name="Varghese N."/>
            <person name="Submissions S."/>
        </authorList>
    </citation>
    <scope>NUCLEOTIDE SEQUENCE [LARGE SCALE GENOMIC DNA]</scope>
    <source>
        <strain evidence="7">LMG 26383,CCUG 61248,R- 45681</strain>
    </source>
</reference>
<dbReference type="SUPFAM" id="SSF53850">
    <property type="entry name" value="Periplasmic binding protein-like II"/>
    <property type="match status" value="1"/>
</dbReference>
<sequence>MAVTLRQIQAFLAVAELGTFTKAAERLHMAQPALSQLVRELEQALGIRLFDRTTRRVELTEGGREFQGASAKIVHDLDLAIQNANDLAERRRGKITVAAPPLLAAAILPEAIAEMRERFPGVQVAVLDARTDTIVEAVRTNRVDCGLGTFAAIEDGIERIPMARDQLMLFCSPGSRFADADVDWRELQSEPLITLTRDSGIRLLVEVAYETVGIPLVPAYEVAQITTALALVEARLGVAVLPTYARAAAPHRRVLARLLANPAIARDIVLIRPSGRSVSPALATFETVLRRHVRRLTPADID</sequence>
<evidence type="ECO:0000256" key="2">
    <source>
        <dbReference type="ARBA" id="ARBA00023015"/>
    </source>
</evidence>
<dbReference type="InterPro" id="IPR036388">
    <property type="entry name" value="WH-like_DNA-bd_sf"/>
</dbReference>
<gene>
    <name evidence="6" type="ORF">SAMN04515666_10322</name>
</gene>
<dbReference type="STRING" id="1036779.SAMN04515666_10322"/>
<dbReference type="RefSeq" id="WP_091832547.1">
    <property type="nucleotide sequence ID" value="NZ_FOAN01000003.1"/>
</dbReference>
<accession>A0A1H7N6U6</accession>
<feature type="domain" description="HTH lysR-type" evidence="5">
    <location>
        <begin position="3"/>
        <end position="60"/>
    </location>
</feature>
<dbReference type="PRINTS" id="PR00039">
    <property type="entry name" value="HTHLYSR"/>
</dbReference>
<dbReference type="PANTHER" id="PTHR30419">
    <property type="entry name" value="HTH-TYPE TRANSCRIPTIONAL REGULATOR YBHD"/>
    <property type="match status" value="1"/>
</dbReference>
<comment type="similarity">
    <text evidence="1">Belongs to the LysR transcriptional regulatory family.</text>
</comment>
<dbReference type="GO" id="GO:0005829">
    <property type="term" value="C:cytosol"/>
    <property type="evidence" value="ECO:0007669"/>
    <property type="project" value="TreeGrafter"/>
</dbReference>
<dbReference type="GO" id="GO:0003700">
    <property type="term" value="F:DNA-binding transcription factor activity"/>
    <property type="evidence" value="ECO:0007669"/>
    <property type="project" value="InterPro"/>
</dbReference>
<dbReference type="Pfam" id="PF03466">
    <property type="entry name" value="LysR_substrate"/>
    <property type="match status" value="1"/>
</dbReference>
<organism evidence="6 7">
    <name type="scientific">Bosea lupini</name>
    <dbReference type="NCBI Taxonomy" id="1036779"/>
    <lineage>
        <taxon>Bacteria</taxon>
        <taxon>Pseudomonadati</taxon>
        <taxon>Pseudomonadota</taxon>
        <taxon>Alphaproteobacteria</taxon>
        <taxon>Hyphomicrobiales</taxon>
        <taxon>Boseaceae</taxon>
        <taxon>Bosea</taxon>
    </lineage>
</organism>
<dbReference type="SUPFAM" id="SSF46785">
    <property type="entry name" value="Winged helix' DNA-binding domain"/>
    <property type="match status" value="1"/>
</dbReference>
<dbReference type="PANTHER" id="PTHR30419:SF8">
    <property type="entry name" value="NITROGEN ASSIMILATION TRANSCRIPTIONAL ACTIVATOR-RELATED"/>
    <property type="match status" value="1"/>
</dbReference>
<evidence type="ECO:0000259" key="5">
    <source>
        <dbReference type="PROSITE" id="PS50931"/>
    </source>
</evidence>